<keyword evidence="4" id="KW-1185">Reference proteome</keyword>
<proteinExistence type="predicted"/>
<dbReference type="EMBL" id="JAFKCW010000004">
    <property type="protein sequence ID" value="MBN7802435.1"/>
    <property type="molecule type" value="Genomic_DNA"/>
</dbReference>
<evidence type="ECO:0008006" key="5">
    <source>
        <dbReference type="Google" id="ProtNLM"/>
    </source>
</evidence>
<sequence>MKNFILLLALFFTVNAADAAIDAKPGKTPKTELTEAQLIRKAEMEARLAEIKAMDFKSMSKSEIKEIKEEMKLMKEEARATGNGIYLSVGAIIIIILLLILLV</sequence>
<feature type="transmembrane region" description="Helical" evidence="1">
    <location>
        <begin position="84"/>
        <end position="102"/>
    </location>
</feature>
<accession>A0ABS3BT02</accession>
<keyword evidence="1" id="KW-1133">Transmembrane helix</keyword>
<dbReference type="RefSeq" id="WP_206570454.1">
    <property type="nucleotide sequence ID" value="NZ_JAFKCW010000004.1"/>
</dbReference>
<reference evidence="3 4" key="1">
    <citation type="submission" date="2021-03" db="EMBL/GenBank/DDBJ databases">
        <title>novel species isolated from a fishpond in China.</title>
        <authorList>
            <person name="Lu H."/>
            <person name="Cai Z."/>
        </authorList>
    </citation>
    <scope>NUCLEOTIDE SEQUENCE [LARGE SCALE GENOMIC DNA]</scope>
    <source>
        <strain evidence="3 4">JCM 31546</strain>
    </source>
</reference>
<keyword evidence="1" id="KW-0812">Transmembrane</keyword>
<feature type="signal peptide" evidence="2">
    <location>
        <begin position="1"/>
        <end position="19"/>
    </location>
</feature>
<feature type="chain" id="PRO_5047407865" description="Seryl-tRNA synthetase" evidence="2">
    <location>
        <begin position="20"/>
        <end position="103"/>
    </location>
</feature>
<evidence type="ECO:0000313" key="3">
    <source>
        <dbReference type="EMBL" id="MBN7802435.1"/>
    </source>
</evidence>
<comment type="caution">
    <text evidence="3">The sequence shown here is derived from an EMBL/GenBank/DDBJ whole genome shotgun (WGS) entry which is preliminary data.</text>
</comment>
<gene>
    <name evidence="3" type="ORF">J0A67_16295</name>
</gene>
<evidence type="ECO:0000256" key="2">
    <source>
        <dbReference type="SAM" id="SignalP"/>
    </source>
</evidence>
<name>A0ABS3BT02_9BACT</name>
<organism evidence="3 4">
    <name type="scientific">Algoriphagus aestuariicola</name>
    <dbReference type="NCBI Taxonomy" id="1852016"/>
    <lineage>
        <taxon>Bacteria</taxon>
        <taxon>Pseudomonadati</taxon>
        <taxon>Bacteroidota</taxon>
        <taxon>Cytophagia</taxon>
        <taxon>Cytophagales</taxon>
        <taxon>Cyclobacteriaceae</taxon>
        <taxon>Algoriphagus</taxon>
    </lineage>
</organism>
<keyword evidence="2" id="KW-0732">Signal</keyword>
<evidence type="ECO:0000313" key="4">
    <source>
        <dbReference type="Proteomes" id="UP000664698"/>
    </source>
</evidence>
<dbReference type="Proteomes" id="UP000664698">
    <property type="component" value="Unassembled WGS sequence"/>
</dbReference>
<evidence type="ECO:0000256" key="1">
    <source>
        <dbReference type="SAM" id="Phobius"/>
    </source>
</evidence>
<keyword evidence="1" id="KW-0472">Membrane</keyword>
<protein>
    <recommendedName>
        <fullName evidence="5">Seryl-tRNA synthetase</fullName>
    </recommendedName>
</protein>